<organism evidence="1 2">
    <name type="scientific">Tenacibaculum larymnensis</name>
    <dbReference type="NCBI Taxonomy" id="2878201"/>
    <lineage>
        <taxon>Bacteria</taxon>
        <taxon>Pseudomonadati</taxon>
        <taxon>Bacteroidota</taxon>
        <taxon>Flavobacteriia</taxon>
        <taxon>Flavobacteriales</taxon>
        <taxon>Flavobacteriaceae</taxon>
        <taxon>Tenacibaculum</taxon>
    </lineage>
</organism>
<dbReference type="Proteomes" id="UP001149303">
    <property type="component" value="Unassembled WGS sequence"/>
</dbReference>
<reference evidence="1" key="1">
    <citation type="submission" date="2021-09" db="EMBL/GenBank/DDBJ databases">
        <authorList>
            <person name="Smyrli M."/>
        </authorList>
    </citation>
    <scope>NUCLEOTIDE SEQUENCE</scope>
    <source>
        <strain evidence="1">LAR25</strain>
    </source>
</reference>
<protein>
    <recommendedName>
        <fullName evidence="3">Bacteriocin</fullName>
    </recommendedName>
</protein>
<accession>A0A9X4ERE0</accession>
<name>A0A9X4ERE0_9FLAO</name>
<sequence length="70" mass="7298">MKKSILNIGNILNKTEQKTISGGTPITHEGDPCHVIEGERVPSGCPCSGNFDCVSGTCYSPGPGAIDVCY</sequence>
<proteinExistence type="predicted"/>
<dbReference type="AlphaFoldDB" id="A0A9X4ERE0"/>
<evidence type="ECO:0000313" key="1">
    <source>
        <dbReference type="EMBL" id="MDE1207260.1"/>
    </source>
</evidence>
<evidence type="ECO:0000313" key="2">
    <source>
        <dbReference type="Proteomes" id="UP001149303"/>
    </source>
</evidence>
<evidence type="ECO:0008006" key="3">
    <source>
        <dbReference type="Google" id="ProtNLM"/>
    </source>
</evidence>
<keyword evidence="2" id="KW-1185">Reference proteome</keyword>
<gene>
    <name evidence="1" type="ORF">LCI24_10720</name>
</gene>
<comment type="caution">
    <text evidence="1">The sequence shown here is derived from an EMBL/GenBank/DDBJ whole genome shotgun (WGS) entry which is preliminary data.</text>
</comment>
<dbReference type="RefSeq" id="WP_274640361.1">
    <property type="nucleotide sequence ID" value="NZ_JAIWJY010000006.1"/>
</dbReference>
<dbReference type="EMBL" id="JAIWJY010000006">
    <property type="protein sequence ID" value="MDE1207260.1"/>
    <property type="molecule type" value="Genomic_DNA"/>
</dbReference>